<feature type="transmembrane region" description="Helical" evidence="1">
    <location>
        <begin position="387"/>
        <end position="404"/>
    </location>
</feature>
<reference evidence="2 3" key="1">
    <citation type="submission" date="2024-03" db="EMBL/GenBank/DDBJ databases">
        <title>Mouse gut bacterial collection (mGBC) of GemPharmatech.</title>
        <authorList>
            <person name="He Y."/>
            <person name="Dong L."/>
            <person name="Wu D."/>
            <person name="Gao X."/>
            <person name="Lin Z."/>
        </authorList>
    </citation>
    <scope>NUCLEOTIDE SEQUENCE [LARGE SCALE GENOMIC DNA]</scope>
    <source>
        <strain evidence="2 3">54-13</strain>
    </source>
</reference>
<evidence type="ECO:0000313" key="3">
    <source>
        <dbReference type="Proteomes" id="UP001565200"/>
    </source>
</evidence>
<evidence type="ECO:0008006" key="4">
    <source>
        <dbReference type="Google" id="ProtNLM"/>
    </source>
</evidence>
<dbReference type="Proteomes" id="UP001565200">
    <property type="component" value="Unassembled WGS sequence"/>
</dbReference>
<feature type="transmembrane region" description="Helical" evidence="1">
    <location>
        <begin position="434"/>
        <end position="451"/>
    </location>
</feature>
<accession>A0ABV4CXD0</accession>
<dbReference type="EMBL" id="JBCLPP010000003">
    <property type="protein sequence ID" value="MEY8244357.1"/>
    <property type="molecule type" value="Genomic_DNA"/>
</dbReference>
<feature type="transmembrane region" description="Helical" evidence="1">
    <location>
        <begin position="218"/>
        <end position="245"/>
    </location>
</feature>
<organism evidence="2 3">
    <name type="scientific">Heminiphilus faecis</name>
    <dbReference type="NCBI Taxonomy" id="2601703"/>
    <lineage>
        <taxon>Bacteria</taxon>
        <taxon>Pseudomonadati</taxon>
        <taxon>Bacteroidota</taxon>
        <taxon>Bacteroidia</taxon>
        <taxon>Bacteroidales</taxon>
        <taxon>Muribaculaceae</taxon>
        <taxon>Heminiphilus</taxon>
    </lineage>
</organism>
<feature type="transmembrane region" description="Helical" evidence="1">
    <location>
        <begin position="20"/>
        <end position="52"/>
    </location>
</feature>
<feature type="transmembrane region" description="Helical" evidence="1">
    <location>
        <begin position="345"/>
        <end position="367"/>
    </location>
</feature>
<dbReference type="RefSeq" id="WP_369863148.1">
    <property type="nucleotide sequence ID" value="NZ_JBCLPP010000003.1"/>
</dbReference>
<name>A0ABV4CXD0_9BACT</name>
<proteinExistence type="predicted"/>
<protein>
    <recommendedName>
        <fullName evidence="4">Glycosyltransferase RgtA/B/C/D-like domain-containing protein</fullName>
    </recommendedName>
</protein>
<keyword evidence="1" id="KW-0812">Transmembrane</keyword>
<evidence type="ECO:0000256" key="1">
    <source>
        <dbReference type="SAM" id="Phobius"/>
    </source>
</evidence>
<comment type="caution">
    <text evidence="2">The sequence shown here is derived from an EMBL/GenBank/DDBJ whole genome shotgun (WGS) entry which is preliminary data.</text>
</comment>
<feature type="transmembrane region" description="Helical" evidence="1">
    <location>
        <begin position="257"/>
        <end position="282"/>
    </location>
</feature>
<sequence length="452" mass="51638">MKLNESTYRIATMPQDMINRFIIVLIASMLVVIVDYTSLFSYVYTLLLIMLVNRITKEANGISPFWAFHFYLLFAVLFYAWQKLAVPADLGLSGQINGAADDTIYYSVFSLKVKPYFCSWAGDSYTFVDFLEFIYPFKIYTPLNIVIVNLLGTAFLPVYTYSLSLELFKSRQIAKRSAVLLLACPFIIYYGCIILRDIWVVTLVIASLYYFLTRKYMPFIIAISILAFLRLGSVIFIVAPVFLYLIYEFQSKFKNRVAGILISISFLGAFATICFIALFPYIQELTNGKLEDGLIRQSFMIKLLQMDSNTFLVKLLVLPFPMNVLSLTAFFMLNPFLSLTFSLETVLHPLPIFTKVLTPIFLFTILPAMFRSMLQGIFSPSCKNLRLLIWMVIIIAFLLGTISLQIRHKTVLIPFMCILSAYGMFTPVRSTYSTLGNTMAVIIILLEILLVK</sequence>
<feature type="transmembrane region" description="Helical" evidence="1">
    <location>
        <begin position="139"/>
        <end position="159"/>
    </location>
</feature>
<keyword evidence="1" id="KW-1133">Transmembrane helix</keyword>
<feature type="transmembrane region" description="Helical" evidence="1">
    <location>
        <begin position="179"/>
        <end position="212"/>
    </location>
</feature>
<keyword evidence="3" id="KW-1185">Reference proteome</keyword>
<feature type="transmembrane region" description="Helical" evidence="1">
    <location>
        <begin position="64"/>
        <end position="81"/>
    </location>
</feature>
<feature type="transmembrane region" description="Helical" evidence="1">
    <location>
        <begin position="311"/>
        <end position="333"/>
    </location>
</feature>
<gene>
    <name evidence="2" type="ORF">AAK873_01840</name>
</gene>
<keyword evidence="1" id="KW-0472">Membrane</keyword>
<evidence type="ECO:0000313" key="2">
    <source>
        <dbReference type="EMBL" id="MEY8244357.1"/>
    </source>
</evidence>